<keyword evidence="1" id="KW-1133">Transmembrane helix</keyword>
<feature type="transmembrane region" description="Helical" evidence="1">
    <location>
        <begin position="156"/>
        <end position="175"/>
    </location>
</feature>
<reference evidence="3" key="1">
    <citation type="journal article" date="2019" name="Int. J. Syst. Evol. Microbiol.">
        <title>The Global Catalogue of Microorganisms (GCM) 10K type strain sequencing project: providing services to taxonomists for standard genome sequencing and annotation.</title>
        <authorList>
            <consortium name="The Broad Institute Genomics Platform"/>
            <consortium name="The Broad Institute Genome Sequencing Center for Infectious Disease"/>
            <person name="Wu L."/>
            <person name="Ma J."/>
        </authorList>
    </citation>
    <scope>NUCLEOTIDE SEQUENCE [LARGE SCALE GENOMIC DNA]</scope>
    <source>
        <strain evidence="3">JCM 16722</strain>
    </source>
</reference>
<keyword evidence="1" id="KW-0812">Transmembrane</keyword>
<gene>
    <name evidence="2" type="ORF">GCM10022218_21870</name>
</gene>
<feature type="transmembrane region" description="Helical" evidence="1">
    <location>
        <begin position="72"/>
        <end position="90"/>
    </location>
</feature>
<dbReference type="RefSeq" id="WP_346086141.1">
    <property type="nucleotide sequence ID" value="NZ_BAAAZK010000006.1"/>
</dbReference>
<evidence type="ECO:0000256" key="1">
    <source>
        <dbReference type="SAM" id="Phobius"/>
    </source>
</evidence>
<feature type="transmembrane region" description="Helical" evidence="1">
    <location>
        <begin position="34"/>
        <end position="60"/>
    </location>
</feature>
<keyword evidence="3" id="KW-1185">Reference proteome</keyword>
<proteinExistence type="predicted"/>
<feature type="transmembrane region" description="Helical" evidence="1">
    <location>
        <begin position="196"/>
        <end position="215"/>
    </location>
</feature>
<evidence type="ECO:0000313" key="2">
    <source>
        <dbReference type="EMBL" id="GAA4175707.1"/>
    </source>
</evidence>
<organism evidence="2 3">
    <name type="scientific">Sphingobacterium ginsenosidimutans</name>
    <dbReference type="NCBI Taxonomy" id="687845"/>
    <lineage>
        <taxon>Bacteria</taxon>
        <taxon>Pseudomonadati</taxon>
        <taxon>Bacteroidota</taxon>
        <taxon>Sphingobacteriia</taxon>
        <taxon>Sphingobacteriales</taxon>
        <taxon>Sphingobacteriaceae</taxon>
        <taxon>Sphingobacterium</taxon>
    </lineage>
</organism>
<dbReference type="Proteomes" id="UP001500167">
    <property type="component" value="Unassembled WGS sequence"/>
</dbReference>
<keyword evidence="1" id="KW-0472">Membrane</keyword>
<dbReference type="EMBL" id="BAAAZK010000006">
    <property type="protein sequence ID" value="GAA4175707.1"/>
    <property type="molecule type" value="Genomic_DNA"/>
</dbReference>
<accession>A0ABP8A1L9</accession>
<sequence length="234" mass="27236">MVSFYALLYTIYYYIEDFRWNKKVNILPALNCSVLALLLVGRSGIIVSLLLLLFVFFYQFSFISTFSKVKRILIITAVTGVFVYTNYQLLMQLYESSFGRFIELGVDMTGREDINQLYLSKMTGDPIALIFGVSLNDPVFERFDFNLHNSFFSAHYFWGIFSLVFFAIILKCFFVKGNIFYKGLFAILLIRASTDQVFFIDFMDVIIYYLMFLIFNLSTNVDADQPINDKLICV</sequence>
<name>A0ABP8A1L9_9SPHI</name>
<evidence type="ECO:0008006" key="4">
    <source>
        <dbReference type="Google" id="ProtNLM"/>
    </source>
</evidence>
<protein>
    <recommendedName>
        <fullName evidence="4">O-antigen ligase domain-containing protein</fullName>
    </recommendedName>
</protein>
<comment type="caution">
    <text evidence="2">The sequence shown here is derived from an EMBL/GenBank/DDBJ whole genome shotgun (WGS) entry which is preliminary data.</text>
</comment>
<evidence type="ECO:0000313" key="3">
    <source>
        <dbReference type="Proteomes" id="UP001500167"/>
    </source>
</evidence>